<dbReference type="GO" id="GO:0005525">
    <property type="term" value="F:GTP binding"/>
    <property type="evidence" value="ECO:0007669"/>
    <property type="project" value="InterPro"/>
</dbReference>
<dbReference type="SMART" id="SM00173">
    <property type="entry name" value="RAS"/>
    <property type="match status" value="1"/>
</dbReference>
<dbReference type="EMBL" id="RCHS01000990">
    <property type="protein sequence ID" value="RMX55855.1"/>
    <property type="molecule type" value="Genomic_DNA"/>
</dbReference>
<proteinExistence type="inferred from homology"/>
<dbReference type="GO" id="GO:0003925">
    <property type="term" value="F:G protein activity"/>
    <property type="evidence" value="ECO:0007669"/>
    <property type="project" value="UniProtKB-EC"/>
</dbReference>
<dbReference type="PROSITE" id="PS51419">
    <property type="entry name" value="RAB"/>
    <property type="match status" value="1"/>
</dbReference>
<dbReference type="InterPro" id="IPR005225">
    <property type="entry name" value="Small_GTP-bd"/>
</dbReference>
<comment type="catalytic activity">
    <reaction evidence="4">
        <text>GTP + H2O = GDP + phosphate + H(+)</text>
        <dbReference type="Rhea" id="RHEA:19669"/>
        <dbReference type="ChEBI" id="CHEBI:15377"/>
        <dbReference type="ChEBI" id="CHEBI:15378"/>
        <dbReference type="ChEBI" id="CHEBI:37565"/>
        <dbReference type="ChEBI" id="CHEBI:43474"/>
        <dbReference type="ChEBI" id="CHEBI:58189"/>
        <dbReference type="EC" id="3.6.5.2"/>
    </reaction>
</comment>
<evidence type="ECO:0000256" key="2">
    <source>
        <dbReference type="ARBA" id="ARBA00011984"/>
    </source>
</evidence>
<evidence type="ECO:0000313" key="5">
    <source>
        <dbReference type="EMBL" id="RMX55855.1"/>
    </source>
</evidence>
<dbReference type="OrthoDB" id="18798at2759"/>
<dbReference type="InterPro" id="IPR001806">
    <property type="entry name" value="Small_GTPase"/>
</dbReference>
<dbReference type="InterPro" id="IPR051065">
    <property type="entry name" value="Ras-related_GTPase"/>
</dbReference>
<keyword evidence="6" id="KW-1185">Reference proteome</keyword>
<dbReference type="AlphaFoldDB" id="A0A3M6UQE2"/>
<name>A0A3M6UQE2_POCDA</name>
<accession>A0A3M6UQE2</accession>
<dbReference type="STRING" id="46731.A0A3M6UQE2"/>
<dbReference type="Proteomes" id="UP000275408">
    <property type="component" value="Unassembled WGS sequence"/>
</dbReference>
<dbReference type="PROSITE" id="PS51421">
    <property type="entry name" value="RAS"/>
    <property type="match status" value="1"/>
</dbReference>
<evidence type="ECO:0000256" key="4">
    <source>
        <dbReference type="ARBA" id="ARBA00048098"/>
    </source>
</evidence>
<evidence type="ECO:0000256" key="3">
    <source>
        <dbReference type="ARBA" id="ARBA00022801"/>
    </source>
</evidence>
<comment type="caution">
    <text evidence="5">The sequence shown here is derived from an EMBL/GenBank/DDBJ whole genome shotgun (WGS) entry which is preliminary data.</text>
</comment>
<evidence type="ECO:0000256" key="1">
    <source>
        <dbReference type="ARBA" id="ARBA00008344"/>
    </source>
</evidence>
<dbReference type="NCBIfam" id="TIGR00231">
    <property type="entry name" value="small_GTP"/>
    <property type="match status" value="1"/>
</dbReference>
<dbReference type="Gene3D" id="3.40.50.300">
    <property type="entry name" value="P-loop containing nucleotide triphosphate hydrolases"/>
    <property type="match status" value="1"/>
</dbReference>
<dbReference type="Pfam" id="PF00071">
    <property type="entry name" value="Ras"/>
    <property type="match status" value="1"/>
</dbReference>
<protein>
    <recommendedName>
        <fullName evidence="2">small monomeric GTPase</fullName>
        <ecNumber evidence="2">3.6.5.2</ecNumber>
    </recommendedName>
</protein>
<keyword evidence="3" id="KW-0378">Hydrolase</keyword>
<dbReference type="InterPro" id="IPR027417">
    <property type="entry name" value="P-loop_NTPase"/>
</dbReference>
<evidence type="ECO:0000313" key="6">
    <source>
        <dbReference type="Proteomes" id="UP000275408"/>
    </source>
</evidence>
<comment type="similarity">
    <text evidence="1">Belongs to the small GTPase superfamily. Ras family.</text>
</comment>
<organism evidence="5 6">
    <name type="scientific">Pocillopora damicornis</name>
    <name type="common">Cauliflower coral</name>
    <name type="synonym">Millepora damicornis</name>
    <dbReference type="NCBI Taxonomy" id="46731"/>
    <lineage>
        <taxon>Eukaryota</taxon>
        <taxon>Metazoa</taxon>
        <taxon>Cnidaria</taxon>
        <taxon>Anthozoa</taxon>
        <taxon>Hexacorallia</taxon>
        <taxon>Scleractinia</taxon>
        <taxon>Astrocoeniina</taxon>
        <taxon>Pocilloporidae</taxon>
        <taxon>Pocillopora</taxon>
    </lineage>
</organism>
<dbReference type="PANTHER" id="PTHR45704">
    <property type="entry name" value="RAS-LIKE FAMILY MEMBER 11"/>
    <property type="match status" value="1"/>
</dbReference>
<gene>
    <name evidence="5" type="ORF">pdam_00006270</name>
</gene>
<dbReference type="PRINTS" id="PR00449">
    <property type="entry name" value="RASTRNSFRMNG"/>
</dbReference>
<dbReference type="EC" id="3.6.5.2" evidence="2"/>
<dbReference type="SMART" id="SM00175">
    <property type="entry name" value="RAB"/>
    <property type="match status" value="1"/>
</dbReference>
<sequence>MGQRKIGTPSSSLEKINVVVMGKDDVGKSAMTVRLLTKRFIGEYDSSLVTIEKNSHKKGRVDDKKSIYRHYFKLEENFIALDIMDTAGKNTEEKLSQCSSFGNMFLLLFSITDRSSLKEIHRLGHYLKTTKTSGAYSISVVGTKRDLSEYRKVSEDEGRTLANELGGTYHEISSAEGYEETLKLFQDAIKVHLQSRYTDRDRQKRGLGLRKLREGLLMRTKSLYRKRGLTF</sequence>
<reference evidence="5 6" key="1">
    <citation type="journal article" date="2018" name="Sci. Rep.">
        <title>Comparative analysis of the Pocillopora damicornis genome highlights role of immune system in coral evolution.</title>
        <authorList>
            <person name="Cunning R."/>
            <person name="Bay R.A."/>
            <person name="Gillette P."/>
            <person name="Baker A.C."/>
            <person name="Traylor-Knowles N."/>
        </authorList>
    </citation>
    <scope>NUCLEOTIDE SEQUENCE [LARGE SCALE GENOMIC DNA]</scope>
    <source>
        <strain evidence="5">RSMAS</strain>
        <tissue evidence="5">Whole animal</tissue>
    </source>
</reference>
<dbReference type="SMART" id="SM00174">
    <property type="entry name" value="RHO"/>
    <property type="match status" value="1"/>
</dbReference>
<dbReference type="SUPFAM" id="SSF52540">
    <property type="entry name" value="P-loop containing nucleoside triphosphate hydrolases"/>
    <property type="match status" value="1"/>
</dbReference>